<keyword evidence="1" id="KW-0238">DNA-binding</keyword>
<feature type="non-terminal residue" evidence="4">
    <location>
        <position position="1"/>
    </location>
</feature>
<evidence type="ECO:0000313" key="4">
    <source>
        <dbReference type="EMBL" id="KAL0819160.1"/>
    </source>
</evidence>
<dbReference type="AlphaFoldDB" id="A0ABD0SH34"/>
<evidence type="ECO:0000259" key="3">
    <source>
        <dbReference type="PROSITE" id="PS50071"/>
    </source>
</evidence>
<feature type="compositionally biased region" description="Basic residues" evidence="2">
    <location>
        <begin position="59"/>
        <end position="69"/>
    </location>
</feature>
<comment type="caution">
    <text evidence="4">The sequence shown here is derived from an EMBL/GenBank/DDBJ whole genome shotgun (WGS) entry which is preliminary data.</text>
</comment>
<dbReference type="PROSITE" id="PS50071">
    <property type="entry name" value="HOMEOBOX_2"/>
    <property type="match status" value="1"/>
</dbReference>
<feature type="region of interest" description="Disordered" evidence="2">
    <location>
        <begin position="1"/>
        <end position="69"/>
    </location>
</feature>
<evidence type="ECO:0000256" key="2">
    <source>
        <dbReference type="SAM" id="MobiDB-lite"/>
    </source>
</evidence>
<dbReference type="GO" id="GO:0003677">
    <property type="term" value="F:DNA binding"/>
    <property type="evidence" value="ECO:0007669"/>
    <property type="project" value="UniProtKB-UniRule"/>
</dbReference>
<proteinExistence type="predicted"/>
<evidence type="ECO:0000313" key="5">
    <source>
        <dbReference type="Proteomes" id="UP001549921"/>
    </source>
</evidence>
<dbReference type="EMBL" id="JBEDNZ010000021">
    <property type="protein sequence ID" value="KAL0819160.1"/>
    <property type="molecule type" value="Genomic_DNA"/>
</dbReference>
<feature type="compositionally biased region" description="Basic residues" evidence="2">
    <location>
        <begin position="1"/>
        <end position="14"/>
    </location>
</feature>
<protein>
    <recommendedName>
        <fullName evidence="3">Homeobox domain-containing protein</fullName>
    </recommendedName>
</protein>
<comment type="subcellular location">
    <subcellularLocation>
        <location evidence="1">Nucleus</location>
    </subcellularLocation>
</comment>
<reference evidence="4 5" key="1">
    <citation type="submission" date="2024-06" db="EMBL/GenBank/DDBJ databases">
        <title>A chromosome-level genome assembly of beet webworm, Loxostege sticticalis.</title>
        <authorList>
            <person name="Zhang Y."/>
        </authorList>
    </citation>
    <scope>NUCLEOTIDE SEQUENCE [LARGE SCALE GENOMIC DNA]</scope>
    <source>
        <strain evidence="4">AQ028</strain>
        <tissue evidence="4">Male pupae</tissue>
    </source>
</reference>
<dbReference type="Proteomes" id="UP001549921">
    <property type="component" value="Unassembled WGS sequence"/>
</dbReference>
<dbReference type="InterPro" id="IPR001356">
    <property type="entry name" value="HD"/>
</dbReference>
<feature type="DNA-binding region" description="Homeobox" evidence="1">
    <location>
        <begin position="3"/>
        <end position="14"/>
    </location>
</feature>
<name>A0ABD0SH34_LOXSC</name>
<evidence type="ECO:0000256" key="1">
    <source>
        <dbReference type="PROSITE-ProRule" id="PRU00108"/>
    </source>
</evidence>
<feature type="domain" description="Homeobox" evidence="3">
    <location>
        <begin position="1"/>
        <end position="13"/>
    </location>
</feature>
<keyword evidence="1" id="KW-0539">Nucleus</keyword>
<organism evidence="4 5">
    <name type="scientific">Loxostege sticticalis</name>
    <name type="common">Beet webworm moth</name>
    <dbReference type="NCBI Taxonomy" id="481309"/>
    <lineage>
        <taxon>Eukaryota</taxon>
        <taxon>Metazoa</taxon>
        <taxon>Ecdysozoa</taxon>
        <taxon>Arthropoda</taxon>
        <taxon>Hexapoda</taxon>
        <taxon>Insecta</taxon>
        <taxon>Pterygota</taxon>
        <taxon>Neoptera</taxon>
        <taxon>Endopterygota</taxon>
        <taxon>Lepidoptera</taxon>
        <taxon>Glossata</taxon>
        <taxon>Ditrysia</taxon>
        <taxon>Pyraloidea</taxon>
        <taxon>Crambidae</taxon>
        <taxon>Pyraustinae</taxon>
        <taxon>Loxostege</taxon>
    </lineage>
</organism>
<feature type="compositionally biased region" description="Basic and acidic residues" evidence="2">
    <location>
        <begin position="48"/>
        <end position="58"/>
    </location>
</feature>
<dbReference type="GO" id="GO:0005634">
    <property type="term" value="C:nucleus"/>
    <property type="evidence" value="ECO:0007669"/>
    <property type="project" value="UniProtKB-SubCell"/>
</dbReference>
<gene>
    <name evidence="4" type="ORF">ABMA28_008415</name>
</gene>
<accession>A0ABD0SH34</accession>
<keyword evidence="1" id="KW-0371">Homeobox</keyword>
<sequence>VWFQNRRTKWRKKHAAEMATAKRKQEELGEECDDQEQHDNDACSDDDDAKRPRLDLHHQHMHQMPHHRQ</sequence>